<dbReference type="SMART" id="SM00225">
    <property type="entry name" value="BTB"/>
    <property type="match status" value="1"/>
</dbReference>
<evidence type="ECO:0000313" key="3">
    <source>
        <dbReference type="Proteomes" id="UP000807469"/>
    </source>
</evidence>
<accession>A0A9P5Z5N9</accession>
<dbReference type="SUPFAM" id="SSF54695">
    <property type="entry name" value="POZ domain"/>
    <property type="match status" value="1"/>
</dbReference>
<evidence type="ECO:0000259" key="1">
    <source>
        <dbReference type="PROSITE" id="PS50097"/>
    </source>
</evidence>
<feature type="domain" description="BTB" evidence="1">
    <location>
        <begin position="46"/>
        <end position="76"/>
    </location>
</feature>
<organism evidence="2 3">
    <name type="scientific">Pholiota conissans</name>
    <dbReference type="NCBI Taxonomy" id="109636"/>
    <lineage>
        <taxon>Eukaryota</taxon>
        <taxon>Fungi</taxon>
        <taxon>Dikarya</taxon>
        <taxon>Basidiomycota</taxon>
        <taxon>Agaricomycotina</taxon>
        <taxon>Agaricomycetes</taxon>
        <taxon>Agaricomycetidae</taxon>
        <taxon>Agaricales</taxon>
        <taxon>Agaricineae</taxon>
        <taxon>Strophariaceae</taxon>
        <taxon>Pholiota</taxon>
    </lineage>
</organism>
<evidence type="ECO:0000313" key="2">
    <source>
        <dbReference type="EMBL" id="KAF9481108.1"/>
    </source>
</evidence>
<protein>
    <recommendedName>
        <fullName evidence="1">BTB domain-containing protein</fullName>
    </recommendedName>
</protein>
<reference evidence="2" key="1">
    <citation type="submission" date="2020-11" db="EMBL/GenBank/DDBJ databases">
        <authorList>
            <consortium name="DOE Joint Genome Institute"/>
            <person name="Ahrendt S."/>
            <person name="Riley R."/>
            <person name="Andreopoulos W."/>
            <person name="Labutti K."/>
            <person name="Pangilinan J."/>
            <person name="Ruiz-Duenas F.J."/>
            <person name="Barrasa J.M."/>
            <person name="Sanchez-Garcia M."/>
            <person name="Camarero S."/>
            <person name="Miyauchi S."/>
            <person name="Serrano A."/>
            <person name="Linde D."/>
            <person name="Babiker R."/>
            <person name="Drula E."/>
            <person name="Ayuso-Fernandez I."/>
            <person name="Pacheco R."/>
            <person name="Padilla G."/>
            <person name="Ferreira P."/>
            <person name="Barriuso J."/>
            <person name="Kellner H."/>
            <person name="Castanera R."/>
            <person name="Alfaro M."/>
            <person name="Ramirez L."/>
            <person name="Pisabarro A.G."/>
            <person name="Kuo A."/>
            <person name="Tritt A."/>
            <person name="Lipzen A."/>
            <person name="He G."/>
            <person name="Yan M."/>
            <person name="Ng V."/>
            <person name="Cullen D."/>
            <person name="Martin F."/>
            <person name="Rosso M.-N."/>
            <person name="Henrissat B."/>
            <person name="Hibbett D."/>
            <person name="Martinez A.T."/>
            <person name="Grigoriev I.V."/>
        </authorList>
    </citation>
    <scope>NUCLEOTIDE SEQUENCE</scope>
    <source>
        <strain evidence="2">CIRM-BRFM 674</strain>
    </source>
</reference>
<dbReference type="InterPro" id="IPR011333">
    <property type="entry name" value="SKP1/BTB/POZ_sf"/>
</dbReference>
<name>A0A9P5Z5N9_9AGAR</name>
<sequence length="392" mass="44933">MDLEAWYNSQSRSNMDEIIDSVATHEANVQDDSLVTRDEDYYREDGDCVIRVGNVLFKVHRHLLVRDSSAFENMFSMPQGTDVPGNIPTDENPIRLYDEVDEFRAFCWIMPDISSSTSSPMAYMAQTYEASVDIAKIVSLYLISHKYHFESHENFAREILERHRPDALEEPNYFILDYFLNCPESRLESLIKVASSTENPASEHSLTSGIQTFWIWRLRLIGTSVSYALRVAEALGLRRFIGELYYFVLCESMDQPSTIQGSTAYIRPSTDLTPRQRLALFEGSWSLHPYWLNTVSAPFHTFNCPAHRHHGCNRIWKEFWPKYKASIAEMFFDPLQFLRDIEPGVTQVNGKLSDGILVISCIAPYVNAKINVLEESLADHFLGPMPSTQPVS</sequence>
<gene>
    <name evidence="2" type="ORF">BDN70DRAFT_931125</name>
</gene>
<keyword evidence="3" id="KW-1185">Reference proteome</keyword>
<dbReference type="EMBL" id="MU155183">
    <property type="protein sequence ID" value="KAF9481108.1"/>
    <property type="molecule type" value="Genomic_DNA"/>
</dbReference>
<proteinExistence type="predicted"/>
<dbReference type="PROSITE" id="PS50097">
    <property type="entry name" value="BTB"/>
    <property type="match status" value="1"/>
</dbReference>
<dbReference type="CDD" id="cd18186">
    <property type="entry name" value="BTB_POZ_ZBTB_KLHL-like"/>
    <property type="match status" value="1"/>
</dbReference>
<dbReference type="Gene3D" id="3.30.710.10">
    <property type="entry name" value="Potassium Channel Kv1.1, Chain A"/>
    <property type="match status" value="1"/>
</dbReference>
<comment type="caution">
    <text evidence="2">The sequence shown here is derived from an EMBL/GenBank/DDBJ whole genome shotgun (WGS) entry which is preliminary data.</text>
</comment>
<dbReference type="AlphaFoldDB" id="A0A9P5Z5N9"/>
<dbReference type="OrthoDB" id="3157337at2759"/>
<dbReference type="Proteomes" id="UP000807469">
    <property type="component" value="Unassembled WGS sequence"/>
</dbReference>
<dbReference type="InterPro" id="IPR000210">
    <property type="entry name" value="BTB/POZ_dom"/>
</dbReference>